<dbReference type="AlphaFoldDB" id="A0AAE0YCE3"/>
<feature type="region of interest" description="Disordered" evidence="1">
    <location>
        <begin position="22"/>
        <end position="51"/>
    </location>
</feature>
<organism evidence="2 3">
    <name type="scientific">Elysia crispata</name>
    <name type="common">lettuce slug</name>
    <dbReference type="NCBI Taxonomy" id="231223"/>
    <lineage>
        <taxon>Eukaryota</taxon>
        <taxon>Metazoa</taxon>
        <taxon>Spiralia</taxon>
        <taxon>Lophotrochozoa</taxon>
        <taxon>Mollusca</taxon>
        <taxon>Gastropoda</taxon>
        <taxon>Heterobranchia</taxon>
        <taxon>Euthyneura</taxon>
        <taxon>Panpulmonata</taxon>
        <taxon>Sacoglossa</taxon>
        <taxon>Placobranchoidea</taxon>
        <taxon>Plakobranchidae</taxon>
        <taxon>Elysia</taxon>
    </lineage>
</organism>
<name>A0AAE0YCE3_9GAST</name>
<accession>A0AAE0YCE3</accession>
<gene>
    <name evidence="2" type="ORF">RRG08_042806</name>
</gene>
<keyword evidence="3" id="KW-1185">Reference proteome</keyword>
<comment type="caution">
    <text evidence="2">The sequence shown here is derived from an EMBL/GenBank/DDBJ whole genome shotgun (WGS) entry which is preliminary data.</text>
</comment>
<reference evidence="2" key="1">
    <citation type="journal article" date="2023" name="G3 (Bethesda)">
        <title>A reference genome for the long-term kleptoplast-retaining sea slug Elysia crispata morphotype clarki.</title>
        <authorList>
            <person name="Eastman K.E."/>
            <person name="Pendleton A.L."/>
            <person name="Shaikh M.A."/>
            <person name="Suttiyut T."/>
            <person name="Ogas R."/>
            <person name="Tomko P."/>
            <person name="Gavelis G."/>
            <person name="Widhalm J.R."/>
            <person name="Wisecaver J.H."/>
        </authorList>
    </citation>
    <scope>NUCLEOTIDE SEQUENCE</scope>
    <source>
        <strain evidence="2">ECLA1</strain>
    </source>
</reference>
<evidence type="ECO:0000313" key="2">
    <source>
        <dbReference type="EMBL" id="KAK3740822.1"/>
    </source>
</evidence>
<sequence>MAVKDAIKLQAKPTLLTIYHNAQIKQHHNPADFNSPSPQPPPSGKRQMEGEKVDFSKLAPTAVISAGRVSNPHQLKHKNTGYLRLTHCLNLSDKIGSVELSETGARGDE</sequence>
<proteinExistence type="predicted"/>
<evidence type="ECO:0000313" key="3">
    <source>
        <dbReference type="Proteomes" id="UP001283361"/>
    </source>
</evidence>
<protein>
    <submittedName>
        <fullName evidence="2">Uncharacterized protein</fullName>
    </submittedName>
</protein>
<evidence type="ECO:0000256" key="1">
    <source>
        <dbReference type="SAM" id="MobiDB-lite"/>
    </source>
</evidence>
<dbReference type="EMBL" id="JAWDGP010006459">
    <property type="protein sequence ID" value="KAK3740822.1"/>
    <property type="molecule type" value="Genomic_DNA"/>
</dbReference>
<dbReference type="Proteomes" id="UP001283361">
    <property type="component" value="Unassembled WGS sequence"/>
</dbReference>